<evidence type="ECO:0000256" key="6">
    <source>
        <dbReference type="ARBA" id="ARBA00043149"/>
    </source>
</evidence>
<keyword evidence="5" id="KW-0067">ATP-binding</keyword>
<gene>
    <name evidence="9" type="primary">glpK_4</name>
    <name evidence="9" type="ORF">GALL_96000</name>
</gene>
<dbReference type="CDD" id="cd07769">
    <property type="entry name" value="ASKHA_NBD_FGGY_GK"/>
    <property type="match status" value="1"/>
</dbReference>
<dbReference type="PANTHER" id="PTHR10196">
    <property type="entry name" value="SUGAR KINASE"/>
    <property type="match status" value="1"/>
</dbReference>
<dbReference type="NCBIfam" id="NF000756">
    <property type="entry name" value="PRK00047.1"/>
    <property type="match status" value="1"/>
</dbReference>
<dbReference type="PROSITE" id="PS00933">
    <property type="entry name" value="FGGY_KINASES_1"/>
    <property type="match status" value="1"/>
</dbReference>
<evidence type="ECO:0000313" key="9">
    <source>
        <dbReference type="EMBL" id="OIR08101.1"/>
    </source>
</evidence>
<name>A0A1J5SVP9_9ZZZZ</name>
<evidence type="ECO:0000259" key="8">
    <source>
        <dbReference type="Pfam" id="PF02782"/>
    </source>
</evidence>
<dbReference type="GO" id="GO:0005829">
    <property type="term" value="C:cytosol"/>
    <property type="evidence" value="ECO:0007669"/>
    <property type="project" value="TreeGrafter"/>
</dbReference>
<evidence type="ECO:0000259" key="7">
    <source>
        <dbReference type="Pfam" id="PF00370"/>
    </source>
</evidence>
<dbReference type="AlphaFoldDB" id="A0A1J5SVP9"/>
<evidence type="ECO:0000256" key="4">
    <source>
        <dbReference type="ARBA" id="ARBA00022777"/>
    </source>
</evidence>
<dbReference type="GO" id="GO:0004370">
    <property type="term" value="F:glycerol kinase activity"/>
    <property type="evidence" value="ECO:0007669"/>
    <property type="project" value="TreeGrafter"/>
</dbReference>
<evidence type="ECO:0000256" key="3">
    <source>
        <dbReference type="ARBA" id="ARBA00022741"/>
    </source>
</evidence>
<dbReference type="InterPro" id="IPR000577">
    <property type="entry name" value="Carb_kinase_FGGY"/>
</dbReference>
<dbReference type="InterPro" id="IPR018484">
    <property type="entry name" value="FGGY_N"/>
</dbReference>
<dbReference type="PANTHER" id="PTHR10196:SF69">
    <property type="entry name" value="GLYCEROL KINASE"/>
    <property type="match status" value="1"/>
</dbReference>
<feature type="domain" description="Carbohydrate kinase FGGY N-terminal" evidence="7">
    <location>
        <begin position="4"/>
        <end position="249"/>
    </location>
</feature>
<keyword evidence="2 9" id="KW-0808">Transferase</keyword>
<keyword evidence="3" id="KW-0547">Nucleotide-binding</keyword>
<dbReference type="GO" id="GO:0019563">
    <property type="term" value="P:glycerol catabolic process"/>
    <property type="evidence" value="ECO:0007669"/>
    <property type="project" value="TreeGrafter"/>
</dbReference>
<dbReference type="EMBL" id="MLJW01000033">
    <property type="protein sequence ID" value="OIR08101.1"/>
    <property type="molecule type" value="Genomic_DNA"/>
</dbReference>
<sequence>MPFVLALDQSTSATKALLFDEAGRCLDQESREHRQFYPRPGWVEHDANEIWLNTLSTLRAVTARQAARLPETVALSITNQRETVVVFDRRTGEPLHPALVWQCRRGDALCAEHAASGAAAGIQRKTGLPLDAYFSASKLQWLVRNEPAIAARLADGTAVIGTIDTYLIHRLTRGRVFATDATNASRTLLFDLVRSRWDEDLCALWQVPVAALPEVRDCDASYGETDLRGALDRPLPIRGVMGDSQASLFAQRCFEPGSAKVTFGTGSSVLLNLGDAPRFSDRGIATALAWRLSGRPTYAFEGIIISSASTLTWLRDQLGLVRDIGELDTLATAVPDNGGVYLVPAFSGLGLPHWQPAARAAIVGLSSQSDRRHVARAALESIAYQVRDVLDVFRAESGLALRDIRADGGATASAPLMQFTADVTGVALHVSAMAHGSPLGAAFAGLVGTGVHTSPEALASIVREQVVYHPAMPVGRADSLHRGWQRAVCSVIPQN</sequence>
<comment type="caution">
    <text evidence="9">The sequence shown here is derived from an EMBL/GenBank/DDBJ whole genome shotgun (WGS) entry which is preliminary data.</text>
</comment>
<evidence type="ECO:0000256" key="2">
    <source>
        <dbReference type="ARBA" id="ARBA00022679"/>
    </source>
</evidence>
<feature type="domain" description="Carbohydrate kinase FGGY C-terminal" evidence="8">
    <location>
        <begin position="260"/>
        <end position="447"/>
    </location>
</feature>
<dbReference type="PIRSF" id="PIRSF000538">
    <property type="entry name" value="GlpK"/>
    <property type="match status" value="1"/>
</dbReference>
<dbReference type="InterPro" id="IPR018483">
    <property type="entry name" value="Carb_kinase_FGGY_CS"/>
</dbReference>
<keyword evidence="4 9" id="KW-0418">Kinase</keyword>
<dbReference type="Gene3D" id="3.30.420.40">
    <property type="match status" value="2"/>
</dbReference>
<proteinExistence type="inferred from homology"/>
<dbReference type="SUPFAM" id="SSF53067">
    <property type="entry name" value="Actin-like ATPase domain"/>
    <property type="match status" value="2"/>
</dbReference>
<comment type="similarity">
    <text evidence="1">Belongs to the FGGY kinase family.</text>
</comment>
<accession>A0A1J5SVP9</accession>
<evidence type="ECO:0000256" key="1">
    <source>
        <dbReference type="ARBA" id="ARBA00009156"/>
    </source>
</evidence>
<evidence type="ECO:0000256" key="5">
    <source>
        <dbReference type="ARBA" id="ARBA00022840"/>
    </source>
</evidence>
<dbReference type="Pfam" id="PF02782">
    <property type="entry name" value="FGGY_C"/>
    <property type="match status" value="1"/>
</dbReference>
<dbReference type="Pfam" id="PF00370">
    <property type="entry name" value="FGGY_N"/>
    <property type="match status" value="1"/>
</dbReference>
<dbReference type="PROSITE" id="PS00445">
    <property type="entry name" value="FGGY_KINASES_2"/>
    <property type="match status" value="1"/>
</dbReference>
<dbReference type="InterPro" id="IPR043129">
    <property type="entry name" value="ATPase_NBD"/>
</dbReference>
<dbReference type="GO" id="GO:0005524">
    <property type="term" value="F:ATP binding"/>
    <property type="evidence" value="ECO:0007669"/>
    <property type="project" value="UniProtKB-KW"/>
</dbReference>
<reference evidence="9" key="1">
    <citation type="submission" date="2016-10" db="EMBL/GenBank/DDBJ databases">
        <title>Sequence of Gallionella enrichment culture.</title>
        <authorList>
            <person name="Poehlein A."/>
            <person name="Muehling M."/>
            <person name="Daniel R."/>
        </authorList>
    </citation>
    <scope>NUCLEOTIDE SEQUENCE</scope>
</reference>
<protein>
    <recommendedName>
        <fullName evidence="6">ATP:glycerol 3-phosphotransferase</fullName>
    </recommendedName>
</protein>
<organism evidence="9">
    <name type="scientific">mine drainage metagenome</name>
    <dbReference type="NCBI Taxonomy" id="410659"/>
    <lineage>
        <taxon>unclassified sequences</taxon>
        <taxon>metagenomes</taxon>
        <taxon>ecological metagenomes</taxon>
    </lineage>
</organism>
<dbReference type="InterPro" id="IPR018485">
    <property type="entry name" value="FGGY_C"/>
</dbReference>